<proteinExistence type="predicted"/>
<keyword evidence="1" id="KW-0812">Transmembrane</keyword>
<keyword evidence="1" id="KW-1133">Transmembrane helix</keyword>
<gene>
    <name evidence="2" type="ordered locus">Bsph_1062</name>
</gene>
<evidence type="ECO:0000313" key="3">
    <source>
        <dbReference type="Proteomes" id="UP000002164"/>
    </source>
</evidence>
<evidence type="ECO:0000313" key="2">
    <source>
        <dbReference type="EMBL" id="ACA38674.1"/>
    </source>
</evidence>
<dbReference type="EMBL" id="CP000817">
    <property type="protein sequence ID" value="ACA38674.1"/>
    <property type="molecule type" value="Genomic_DNA"/>
</dbReference>
<evidence type="ECO:0000256" key="1">
    <source>
        <dbReference type="SAM" id="Phobius"/>
    </source>
</evidence>
<dbReference type="EnsemblBacteria" id="ACA38674">
    <property type="protein sequence ID" value="ACA38674"/>
    <property type="gene ID" value="Bsph_1062"/>
</dbReference>
<organism evidence="2 3">
    <name type="scientific">Lysinibacillus sphaericus (strain C3-41)</name>
    <dbReference type="NCBI Taxonomy" id="444177"/>
    <lineage>
        <taxon>Bacteria</taxon>
        <taxon>Bacillati</taxon>
        <taxon>Bacillota</taxon>
        <taxon>Bacilli</taxon>
        <taxon>Bacillales</taxon>
        <taxon>Bacillaceae</taxon>
        <taxon>Lysinibacillus</taxon>
    </lineage>
</organism>
<reference evidence="2 3" key="1">
    <citation type="journal article" date="2008" name="J. Bacteriol.">
        <title>Complete genome sequence of the mosquitocidal bacterium Bacillus sphaericus C3-41 and comparison with those of closely related Bacillus species.</title>
        <authorList>
            <person name="Hu X."/>
            <person name="Fan W."/>
            <person name="Han B."/>
            <person name="Liu H."/>
            <person name="Zheng D."/>
            <person name="Li Q."/>
            <person name="Dong W."/>
            <person name="Yan J."/>
            <person name="Gao M."/>
            <person name="Berry C."/>
            <person name="Yuan Z."/>
        </authorList>
    </citation>
    <scope>NUCLEOTIDE SEQUENCE [LARGE SCALE GENOMIC DNA]</scope>
    <source>
        <strain evidence="2 3">C3-41</strain>
    </source>
</reference>
<feature type="transmembrane region" description="Helical" evidence="1">
    <location>
        <begin position="6"/>
        <end position="22"/>
    </location>
</feature>
<dbReference type="AlphaFoldDB" id="B1HMA2"/>
<sequence>MEEIISLLIIVPVVILISRDIKMTIDNAKFKKEAIILFIIGILLGTYSSIVMFEPNYTGFVSWFN</sequence>
<feature type="transmembrane region" description="Helical" evidence="1">
    <location>
        <begin position="34"/>
        <end position="53"/>
    </location>
</feature>
<name>B1HMA2_LYSSC</name>
<dbReference type="Proteomes" id="UP000002164">
    <property type="component" value="Chromosome"/>
</dbReference>
<protein>
    <submittedName>
        <fullName evidence="2">Uncharacterized protein</fullName>
    </submittedName>
</protein>
<keyword evidence="1" id="KW-0472">Membrane</keyword>
<accession>B1HMA2</accession>
<dbReference type="HOGENOM" id="CLU_182959_0_0_9"/>
<dbReference type="KEGG" id="lsp:Bsph_1062"/>